<dbReference type="RefSeq" id="WP_035378892.1">
    <property type="nucleotide sequence ID" value="NZ_AZQP01000012.1"/>
</dbReference>
<dbReference type="Pfam" id="PF10727">
    <property type="entry name" value="Rossmann-like"/>
    <property type="match status" value="1"/>
</dbReference>
<dbReference type="PANTHER" id="PTHR40459:SF1">
    <property type="entry name" value="CONSERVED HYPOTHETICAL ALANINE AND LEUCINE RICH PROTEIN"/>
    <property type="match status" value="1"/>
</dbReference>
<dbReference type="PANTHER" id="PTHR40459">
    <property type="entry name" value="CONSERVED HYPOTHETICAL ALANINE AND LEUCINE RICH PROTEIN"/>
    <property type="match status" value="1"/>
</dbReference>
<evidence type="ECO:0008006" key="5">
    <source>
        <dbReference type="Google" id="ProtNLM"/>
    </source>
</evidence>
<proteinExistence type="predicted"/>
<dbReference type="InterPro" id="IPR008927">
    <property type="entry name" value="6-PGluconate_DH-like_C_sf"/>
</dbReference>
<dbReference type="Gene3D" id="1.10.1040.20">
    <property type="entry name" value="ProC-like, C-terminal domain"/>
    <property type="match status" value="1"/>
</dbReference>
<sequence length="286" mass="31162">MKIGFIGAGKVGCAYGRYLKEKGLNIVGFSSKNIKSAEEAADFTKSSSLSIDSLLSESNYIFITTPDDVISQVWNQLKSFNLKDKKIFHMSGSLSSEVFEGIDEYGALGYSLHPIFPISDKSAYKYLGSAVFTIEGKKVEKIKGFLSAASINYFQIDSKVKGKYHAAAVFASNYVVCLAKIAKELLAECGIPEVYAEKALYPLMSGAIENIKKEGIEAALTGPIIRGDVGTVEKHKENLEEYNEIYSSLGKIAVSIALNRGKINDTQAEILLKVLGGDYEKDSTNI</sequence>
<evidence type="ECO:0000259" key="1">
    <source>
        <dbReference type="Pfam" id="PF10727"/>
    </source>
</evidence>
<dbReference type="OrthoDB" id="9810755at2"/>
<reference evidence="3 4" key="1">
    <citation type="journal article" date="2014" name="Genome Announc.">
        <title>Draft Genome Sequence of Fervidicella metallireducens Strain AeBT, an Iron-Reducing Thermoanaerobe from the Great Artesian Basin.</title>
        <authorList>
            <person name="Patel B.K."/>
        </authorList>
    </citation>
    <scope>NUCLEOTIDE SEQUENCE [LARGE SCALE GENOMIC DNA]</scope>
    <source>
        <strain evidence="3 4">AeB</strain>
    </source>
</reference>
<feature type="domain" description="DUF2520" evidence="2">
    <location>
        <begin position="131"/>
        <end position="251"/>
    </location>
</feature>
<gene>
    <name evidence="3" type="ORF">Q428_05570</name>
</gene>
<accession>A0A017RY27</accession>
<dbReference type="Proteomes" id="UP000019681">
    <property type="component" value="Unassembled WGS sequence"/>
</dbReference>
<dbReference type="Gene3D" id="3.40.50.720">
    <property type="entry name" value="NAD(P)-binding Rossmann-like Domain"/>
    <property type="match status" value="1"/>
</dbReference>
<keyword evidence="4" id="KW-1185">Reference proteome</keyword>
<dbReference type="AlphaFoldDB" id="A0A017RY27"/>
<dbReference type="STRING" id="1403537.Q428_05570"/>
<dbReference type="InterPro" id="IPR036291">
    <property type="entry name" value="NAD(P)-bd_dom_sf"/>
</dbReference>
<evidence type="ECO:0000313" key="3">
    <source>
        <dbReference type="EMBL" id="EYE88850.1"/>
    </source>
</evidence>
<dbReference type="InterPro" id="IPR037108">
    <property type="entry name" value="TM1727-like_C_sf"/>
</dbReference>
<evidence type="ECO:0000259" key="2">
    <source>
        <dbReference type="Pfam" id="PF10728"/>
    </source>
</evidence>
<feature type="domain" description="Putative oxidoreductase/dehydrogenase Rossmann-like" evidence="1">
    <location>
        <begin position="2"/>
        <end position="114"/>
    </location>
</feature>
<dbReference type="InterPro" id="IPR018931">
    <property type="entry name" value="DUF2520"/>
</dbReference>
<dbReference type="SUPFAM" id="SSF48179">
    <property type="entry name" value="6-phosphogluconate dehydrogenase C-terminal domain-like"/>
    <property type="match status" value="1"/>
</dbReference>
<protein>
    <recommendedName>
        <fullName evidence="5">NADP oxidoreductase</fullName>
    </recommendedName>
</protein>
<name>A0A017RY27_9CLOT</name>
<dbReference type="InterPro" id="IPR019665">
    <property type="entry name" value="OxRdtase/DH_put_Rossmann_dom"/>
</dbReference>
<organism evidence="3 4">
    <name type="scientific">Fervidicella metallireducens AeB</name>
    <dbReference type="NCBI Taxonomy" id="1403537"/>
    <lineage>
        <taxon>Bacteria</taxon>
        <taxon>Bacillati</taxon>
        <taxon>Bacillota</taxon>
        <taxon>Clostridia</taxon>
        <taxon>Eubacteriales</taxon>
        <taxon>Clostridiaceae</taxon>
        <taxon>Fervidicella</taxon>
    </lineage>
</organism>
<dbReference type="EMBL" id="AZQP01000012">
    <property type="protein sequence ID" value="EYE88850.1"/>
    <property type="molecule type" value="Genomic_DNA"/>
</dbReference>
<dbReference type="Pfam" id="PF10728">
    <property type="entry name" value="DUF2520"/>
    <property type="match status" value="1"/>
</dbReference>
<dbReference type="SUPFAM" id="SSF51735">
    <property type="entry name" value="NAD(P)-binding Rossmann-fold domains"/>
    <property type="match status" value="1"/>
</dbReference>
<evidence type="ECO:0000313" key="4">
    <source>
        <dbReference type="Proteomes" id="UP000019681"/>
    </source>
</evidence>
<comment type="caution">
    <text evidence="3">The sequence shown here is derived from an EMBL/GenBank/DDBJ whole genome shotgun (WGS) entry which is preliminary data.</text>
</comment>